<protein>
    <submittedName>
        <fullName evidence="2">DolP-mannose mannosyltransferase</fullName>
    </submittedName>
</protein>
<feature type="transmembrane region" description="Helical" evidence="1">
    <location>
        <begin position="100"/>
        <end position="127"/>
    </location>
</feature>
<sequence length="461" mass="50134">MSRKQLDAALSLEWLPALAPVDQWLALPVLTAAVVELYFFFDITLGSARPPMTPDAGIFQHIGWFLTRGARLYVDAWEVKPPLSYETTGLLALLSGGDVYLLHLLNVLLMMVTACGIVGLVAVLVWHSTRDRFAASLAGFSMFLLPGFLVRPAYGFKSKYALVFAGLLAIYAYTRGYPALSGAAAAASVGYWQAAIIFPCIVVGMALKDGDRRNLLRTIAGGVAFTAAMLLPVVFLWDSTSEMLVQTVLVPISVSESTPLLNRLAGGVIHFKWASPLVLLGAAGLVRVAVDVLTDRNDPIGRDDWWILAGAGWFGFIILFVDFEIGGYTDLIPPLAFLAIGVGVVAARLDDVRRRRYLGGAVAAVLVVNVVLLGSFGLVFSPVETPGPVPMDDLQTNDRAEEVQAIDSVPEIRYIYWNRIEPSTCHYRLSLMEVQWLEKTQPQSGQQCMDFGTARDALGHG</sequence>
<dbReference type="AlphaFoldDB" id="A0A1H1G1J8"/>
<evidence type="ECO:0000313" key="3">
    <source>
        <dbReference type="Proteomes" id="UP000199289"/>
    </source>
</evidence>
<dbReference type="EMBL" id="FNKQ01000005">
    <property type="protein sequence ID" value="SDR07117.1"/>
    <property type="molecule type" value="Genomic_DNA"/>
</dbReference>
<feature type="transmembrane region" description="Helical" evidence="1">
    <location>
        <begin position="273"/>
        <end position="293"/>
    </location>
</feature>
<dbReference type="RefSeq" id="WP_217629035.1">
    <property type="nucleotide sequence ID" value="NZ_FNKQ01000005.1"/>
</dbReference>
<keyword evidence="1" id="KW-1133">Transmembrane helix</keyword>
<keyword evidence="2" id="KW-0328">Glycosyltransferase</keyword>
<feature type="transmembrane region" description="Helical" evidence="1">
    <location>
        <begin position="133"/>
        <end position="153"/>
    </location>
</feature>
<dbReference type="InterPro" id="IPR031897">
    <property type="entry name" value="AglS"/>
</dbReference>
<dbReference type="Proteomes" id="UP000199289">
    <property type="component" value="Unassembled WGS sequence"/>
</dbReference>
<evidence type="ECO:0000313" key="2">
    <source>
        <dbReference type="EMBL" id="SDR07117.1"/>
    </source>
</evidence>
<dbReference type="GO" id="GO:0004169">
    <property type="term" value="F:dolichyl-phosphate-mannose-protein mannosyltransferase activity"/>
    <property type="evidence" value="ECO:0007669"/>
    <property type="project" value="InterPro"/>
</dbReference>
<reference evidence="3" key="1">
    <citation type="submission" date="2016-10" db="EMBL/GenBank/DDBJ databases">
        <authorList>
            <person name="Varghese N."/>
            <person name="Submissions S."/>
        </authorList>
    </citation>
    <scope>NUCLEOTIDE SEQUENCE [LARGE SCALE GENOMIC DNA]</scope>
    <source>
        <strain evidence="3">CGMCC 1.12397</strain>
    </source>
</reference>
<keyword evidence="1" id="KW-0812">Transmembrane</keyword>
<dbReference type="OrthoDB" id="237187at2157"/>
<evidence type="ECO:0000256" key="1">
    <source>
        <dbReference type="SAM" id="Phobius"/>
    </source>
</evidence>
<organism evidence="2 3">
    <name type="scientific">Halopelagius longus</name>
    <dbReference type="NCBI Taxonomy" id="1236180"/>
    <lineage>
        <taxon>Archaea</taxon>
        <taxon>Methanobacteriati</taxon>
        <taxon>Methanobacteriota</taxon>
        <taxon>Stenosarchaea group</taxon>
        <taxon>Halobacteria</taxon>
        <taxon>Halobacteriales</taxon>
        <taxon>Haloferacaceae</taxon>
    </lineage>
</organism>
<name>A0A1H1G1J8_9EURY</name>
<feature type="transmembrane region" description="Helical" evidence="1">
    <location>
        <begin position="189"/>
        <end position="207"/>
    </location>
</feature>
<keyword evidence="2" id="KW-0808">Transferase</keyword>
<feature type="transmembrane region" description="Helical" evidence="1">
    <location>
        <begin position="331"/>
        <end position="349"/>
    </location>
</feature>
<accession>A0A1H1G1J8</accession>
<gene>
    <name evidence="2" type="ORF">SAMN05216278_3463</name>
</gene>
<dbReference type="Pfam" id="PF15971">
    <property type="entry name" value="Mannosyl_trans4"/>
    <property type="match status" value="1"/>
</dbReference>
<feature type="transmembrane region" description="Helical" evidence="1">
    <location>
        <begin position="305"/>
        <end position="325"/>
    </location>
</feature>
<keyword evidence="1" id="KW-0472">Membrane</keyword>
<feature type="transmembrane region" description="Helical" evidence="1">
    <location>
        <begin position="219"/>
        <end position="237"/>
    </location>
</feature>
<feature type="transmembrane region" description="Helical" evidence="1">
    <location>
        <begin position="24"/>
        <end position="41"/>
    </location>
</feature>
<proteinExistence type="predicted"/>
<feature type="transmembrane region" description="Helical" evidence="1">
    <location>
        <begin position="361"/>
        <end position="380"/>
    </location>
</feature>